<name>A0A0D2Q9P9_HYPSF</name>
<evidence type="ECO:0000313" key="3">
    <source>
        <dbReference type="Proteomes" id="UP000054270"/>
    </source>
</evidence>
<dbReference type="OrthoDB" id="3103822at2759"/>
<sequence length="156" mass="16875">MPPRRSSRAPGPAEDPAPVDSLPTKRKRGQTAEVEPDVEKENATKPASRTRRSVSAKPNSAVASGSRRSTRSKVSLPDVAESGGEEQEDAPPVKKARPSVESMVEERVKVERDDDTTVSKPRQAGESEEDDEEDFKPIKGRRAATKTSKRGSAKAV</sequence>
<reference evidence="3" key="1">
    <citation type="submission" date="2014-04" db="EMBL/GenBank/DDBJ databases">
        <title>Evolutionary Origins and Diversification of the Mycorrhizal Mutualists.</title>
        <authorList>
            <consortium name="DOE Joint Genome Institute"/>
            <consortium name="Mycorrhizal Genomics Consortium"/>
            <person name="Kohler A."/>
            <person name="Kuo A."/>
            <person name="Nagy L.G."/>
            <person name="Floudas D."/>
            <person name="Copeland A."/>
            <person name="Barry K.W."/>
            <person name="Cichocki N."/>
            <person name="Veneault-Fourrey C."/>
            <person name="LaButti K."/>
            <person name="Lindquist E.A."/>
            <person name="Lipzen A."/>
            <person name="Lundell T."/>
            <person name="Morin E."/>
            <person name="Murat C."/>
            <person name="Riley R."/>
            <person name="Ohm R."/>
            <person name="Sun H."/>
            <person name="Tunlid A."/>
            <person name="Henrissat B."/>
            <person name="Grigoriev I.V."/>
            <person name="Hibbett D.S."/>
            <person name="Martin F."/>
        </authorList>
    </citation>
    <scope>NUCLEOTIDE SEQUENCE [LARGE SCALE GENOMIC DNA]</scope>
    <source>
        <strain evidence="3">FD-334 SS-4</strain>
    </source>
</reference>
<evidence type="ECO:0000313" key="2">
    <source>
        <dbReference type="EMBL" id="KJA28395.1"/>
    </source>
</evidence>
<protein>
    <submittedName>
        <fullName evidence="2">Uncharacterized protein</fullName>
    </submittedName>
</protein>
<dbReference type="AlphaFoldDB" id="A0A0D2Q9P9"/>
<feature type="non-terminal residue" evidence="2">
    <location>
        <position position="156"/>
    </location>
</feature>
<organism evidence="2 3">
    <name type="scientific">Hypholoma sublateritium (strain FD-334 SS-4)</name>
    <dbReference type="NCBI Taxonomy" id="945553"/>
    <lineage>
        <taxon>Eukaryota</taxon>
        <taxon>Fungi</taxon>
        <taxon>Dikarya</taxon>
        <taxon>Basidiomycota</taxon>
        <taxon>Agaricomycotina</taxon>
        <taxon>Agaricomycetes</taxon>
        <taxon>Agaricomycetidae</taxon>
        <taxon>Agaricales</taxon>
        <taxon>Agaricineae</taxon>
        <taxon>Strophariaceae</taxon>
        <taxon>Hypholoma</taxon>
    </lineage>
</organism>
<evidence type="ECO:0000256" key="1">
    <source>
        <dbReference type="SAM" id="MobiDB-lite"/>
    </source>
</evidence>
<accession>A0A0D2Q9P9</accession>
<dbReference type="Proteomes" id="UP000054270">
    <property type="component" value="Unassembled WGS sequence"/>
</dbReference>
<dbReference type="EMBL" id="KN817521">
    <property type="protein sequence ID" value="KJA28395.1"/>
    <property type="molecule type" value="Genomic_DNA"/>
</dbReference>
<feature type="region of interest" description="Disordered" evidence="1">
    <location>
        <begin position="1"/>
        <end position="156"/>
    </location>
</feature>
<feature type="compositionally biased region" description="Polar residues" evidence="1">
    <location>
        <begin position="56"/>
        <end position="67"/>
    </location>
</feature>
<feature type="compositionally biased region" description="Basic residues" evidence="1">
    <location>
        <begin position="138"/>
        <end position="156"/>
    </location>
</feature>
<gene>
    <name evidence="2" type="ORF">HYPSUDRAFT_102494</name>
</gene>
<proteinExistence type="predicted"/>
<feature type="compositionally biased region" description="Basic and acidic residues" evidence="1">
    <location>
        <begin position="104"/>
        <end position="117"/>
    </location>
</feature>
<keyword evidence="3" id="KW-1185">Reference proteome</keyword>